<evidence type="ECO:0000259" key="7">
    <source>
        <dbReference type="PROSITE" id="PS50850"/>
    </source>
</evidence>
<feature type="domain" description="Major facilitator superfamily (MFS) profile" evidence="7">
    <location>
        <begin position="1"/>
        <end position="368"/>
    </location>
</feature>
<organism evidence="8 9">
    <name type="scientific">Kosakonia calanthes</name>
    <dbReference type="NCBI Taxonomy" id="3139408"/>
    <lineage>
        <taxon>Bacteria</taxon>
        <taxon>Pseudomonadati</taxon>
        <taxon>Pseudomonadota</taxon>
        <taxon>Gammaproteobacteria</taxon>
        <taxon>Enterobacterales</taxon>
        <taxon>Enterobacteriaceae</taxon>
        <taxon>Kosakonia</taxon>
    </lineage>
</organism>
<proteinExistence type="predicted"/>
<evidence type="ECO:0000256" key="1">
    <source>
        <dbReference type="ARBA" id="ARBA00004651"/>
    </source>
</evidence>
<dbReference type="PROSITE" id="PS00217">
    <property type="entry name" value="SUGAR_TRANSPORT_2"/>
    <property type="match status" value="1"/>
</dbReference>
<dbReference type="EMBL" id="CP151800">
    <property type="protein sequence ID" value="WZV96855.1"/>
    <property type="molecule type" value="Genomic_DNA"/>
</dbReference>
<sequence length="391" mass="42116">MPILLSIGFLVKSEAGILSSVSLIGSAIGGWSAGLLADRFGRIKIMKLTVVWLTVFTMLTAFCDNFWEFFALRFFQGLGYGGEMIVSGVLISEVIRSSLRGRVASTIQSGYAVGNALSLAVLPLVLAFYPQESAWRILFTIGVIPAIVVWWIRQRTPESAVFLTNKQGESKVKTSTVKVIFGQSYRRITVTATILSTGIFGGAYIMITWLPTYLRMSLGLPVTSMSGYLLVNILGSLMGPFICGYISDKFGRWKTIMLFLVLQACVVSIYMFMAVNLDITLVLGYFLGALQGGLASSTMPAFSELYPTSMRGGGAGFCASFGRGFGSLMPAAVGFLSGWIPLGVAMGALAITSYAIAFIASLTLPDRTGADLNSLSEEHHAGPEKHLQQTE</sequence>
<evidence type="ECO:0000256" key="6">
    <source>
        <dbReference type="SAM" id="Phobius"/>
    </source>
</evidence>
<feature type="transmembrane region" description="Helical" evidence="6">
    <location>
        <begin position="188"/>
        <end position="207"/>
    </location>
</feature>
<accession>A0ABZ3B2A4</accession>
<feature type="transmembrane region" description="Helical" evidence="6">
    <location>
        <begin position="48"/>
        <end position="67"/>
    </location>
</feature>
<dbReference type="InterPro" id="IPR020846">
    <property type="entry name" value="MFS_dom"/>
</dbReference>
<dbReference type="InterPro" id="IPR011701">
    <property type="entry name" value="MFS"/>
</dbReference>
<feature type="transmembrane region" description="Helical" evidence="6">
    <location>
        <begin position="227"/>
        <end position="246"/>
    </location>
</feature>
<dbReference type="RefSeq" id="WP_342321305.1">
    <property type="nucleotide sequence ID" value="NZ_CP151800.1"/>
</dbReference>
<gene>
    <name evidence="8" type="ORF">AAEY27_14350</name>
</gene>
<dbReference type="Gene3D" id="1.20.1250.20">
    <property type="entry name" value="MFS general substrate transporter like domains"/>
    <property type="match status" value="2"/>
</dbReference>
<name>A0ABZ3B2A4_9ENTR</name>
<evidence type="ECO:0000256" key="4">
    <source>
        <dbReference type="ARBA" id="ARBA00022989"/>
    </source>
</evidence>
<feature type="transmembrane region" description="Helical" evidence="6">
    <location>
        <begin position="111"/>
        <end position="129"/>
    </location>
</feature>
<feature type="transmembrane region" description="Helical" evidence="6">
    <location>
        <begin position="135"/>
        <end position="152"/>
    </location>
</feature>
<evidence type="ECO:0000313" key="9">
    <source>
        <dbReference type="Proteomes" id="UP001466893"/>
    </source>
</evidence>
<feature type="transmembrane region" description="Helical" evidence="6">
    <location>
        <begin position="15"/>
        <end position="36"/>
    </location>
</feature>
<dbReference type="PROSITE" id="PS50850">
    <property type="entry name" value="MFS"/>
    <property type="match status" value="1"/>
</dbReference>
<dbReference type="Proteomes" id="UP001466893">
    <property type="component" value="Chromosome"/>
</dbReference>
<dbReference type="InterPro" id="IPR036259">
    <property type="entry name" value="MFS_trans_sf"/>
</dbReference>
<dbReference type="SUPFAM" id="SSF103473">
    <property type="entry name" value="MFS general substrate transporter"/>
    <property type="match status" value="1"/>
</dbReference>
<dbReference type="InterPro" id="IPR005829">
    <property type="entry name" value="Sugar_transporter_CS"/>
</dbReference>
<evidence type="ECO:0000256" key="2">
    <source>
        <dbReference type="ARBA" id="ARBA00022475"/>
    </source>
</evidence>
<comment type="subcellular location">
    <subcellularLocation>
        <location evidence="1">Cell membrane</location>
        <topology evidence="1">Multi-pass membrane protein</topology>
    </subcellularLocation>
</comment>
<feature type="transmembrane region" description="Helical" evidence="6">
    <location>
        <begin position="79"/>
        <end position="99"/>
    </location>
</feature>
<dbReference type="PANTHER" id="PTHR23508:SF10">
    <property type="entry name" value="CARBOXYLIC ACID TRANSPORTER PROTEIN HOMOLOG"/>
    <property type="match status" value="1"/>
</dbReference>
<keyword evidence="2" id="KW-1003">Cell membrane</keyword>
<evidence type="ECO:0000256" key="5">
    <source>
        <dbReference type="ARBA" id="ARBA00023136"/>
    </source>
</evidence>
<feature type="transmembrane region" description="Helical" evidence="6">
    <location>
        <begin position="339"/>
        <end position="364"/>
    </location>
</feature>
<keyword evidence="3 6" id="KW-0812">Transmembrane</keyword>
<keyword evidence="4 6" id="KW-1133">Transmembrane helix</keyword>
<evidence type="ECO:0000313" key="8">
    <source>
        <dbReference type="EMBL" id="WZV96855.1"/>
    </source>
</evidence>
<dbReference type="Pfam" id="PF07690">
    <property type="entry name" value="MFS_1"/>
    <property type="match status" value="1"/>
</dbReference>
<protein>
    <submittedName>
        <fullName evidence="8">MFS transporter</fullName>
    </submittedName>
</protein>
<keyword evidence="9" id="KW-1185">Reference proteome</keyword>
<evidence type="ECO:0000256" key="3">
    <source>
        <dbReference type="ARBA" id="ARBA00022692"/>
    </source>
</evidence>
<keyword evidence="5 6" id="KW-0472">Membrane</keyword>
<dbReference type="PANTHER" id="PTHR23508">
    <property type="entry name" value="CARBOXYLIC ACID TRANSPORTER PROTEIN HOMOLOG"/>
    <property type="match status" value="1"/>
</dbReference>
<reference evidence="8 9" key="1">
    <citation type="submission" date="2024-04" db="EMBL/GenBank/DDBJ databases">
        <title>Kosakonia calanthae sp. nov., a halophilic bacterium isolated from leaves of Calanthe tiplacata.</title>
        <authorList>
            <person name="Wu P."/>
        </authorList>
    </citation>
    <scope>NUCLEOTIDE SEQUENCE [LARGE SCALE GENOMIC DNA]</scope>
    <source>
        <strain evidence="8 9">BYX6</strain>
    </source>
</reference>